<evidence type="ECO:0000256" key="2">
    <source>
        <dbReference type="ARBA" id="ARBA00011955"/>
    </source>
</evidence>
<evidence type="ECO:0000256" key="1">
    <source>
        <dbReference type="ARBA" id="ARBA00008282"/>
    </source>
</evidence>
<keyword evidence="13" id="KW-0449">Lipoprotein</keyword>
<evidence type="ECO:0000256" key="5">
    <source>
        <dbReference type="ARBA" id="ARBA00022679"/>
    </source>
</evidence>
<sequence length="298" mass="32416">MRLHHAFRAMGSPCSLALDGDDDAQLRAAAQAVHAEVLRLEAKYSRYRADSLTQRINATAGKTGIDVDDETAALLDYAEVAWRESGGLFDPTSGVLRRAWDFRTQRLPTQAEIARLLPLVGWHRVCWQRPHLRLPQAGMELDFGGWVKEYAADSAAARARALGIDHGYIELGGDIRVLGPQQDGTPWRIGLRDPYRPHTALVRVELIGGAVATSGDYERCIVVNGRRYGHILDPRSGWPVEHTFTAVSVIAPQTLVAGTATTTAMLLGADAGARWLKALGLPHLCVHADGRLSGPLAP</sequence>
<evidence type="ECO:0000256" key="6">
    <source>
        <dbReference type="ARBA" id="ARBA00022723"/>
    </source>
</evidence>
<evidence type="ECO:0000256" key="11">
    <source>
        <dbReference type="PIRNR" id="PIRNR006268"/>
    </source>
</evidence>
<reference evidence="13 14" key="1">
    <citation type="submission" date="2016-10" db="EMBL/GenBank/DDBJ databases">
        <authorList>
            <person name="de Groot N.N."/>
        </authorList>
    </citation>
    <scope>NUCLEOTIDE SEQUENCE [LARGE SCALE GENOMIC DNA]</scope>
    <source>
        <strain evidence="13 14">DSM 23609</strain>
    </source>
</reference>
<keyword evidence="5 11" id="KW-0808">Transferase</keyword>
<accession>A0A1I2JDG9</accession>
<comment type="cofactor">
    <cofactor evidence="12">
        <name>Mg(2+)</name>
        <dbReference type="ChEBI" id="CHEBI:18420"/>
    </cofactor>
    <cofactor evidence="12">
        <name>Mn(2+)</name>
        <dbReference type="ChEBI" id="CHEBI:29035"/>
    </cofactor>
    <text evidence="12">Magnesium. Can also use manganese.</text>
</comment>
<dbReference type="InterPro" id="IPR024932">
    <property type="entry name" value="ApbE"/>
</dbReference>
<dbReference type="Proteomes" id="UP000199771">
    <property type="component" value="Unassembled WGS sequence"/>
</dbReference>
<dbReference type="AlphaFoldDB" id="A0A1I2JDG9"/>
<feature type="binding site" evidence="12">
    <location>
        <position position="145"/>
    </location>
    <ligand>
        <name>Mg(2+)</name>
        <dbReference type="ChEBI" id="CHEBI:18420"/>
    </ligand>
</feature>
<dbReference type="PANTHER" id="PTHR30040:SF2">
    <property type="entry name" value="FAD:PROTEIN FMN TRANSFERASE"/>
    <property type="match status" value="1"/>
</dbReference>
<evidence type="ECO:0000313" key="13">
    <source>
        <dbReference type="EMBL" id="SFF52875.1"/>
    </source>
</evidence>
<comment type="catalytic activity">
    <reaction evidence="10 11">
        <text>L-threonyl-[protein] + FAD = FMN-L-threonyl-[protein] + AMP + H(+)</text>
        <dbReference type="Rhea" id="RHEA:36847"/>
        <dbReference type="Rhea" id="RHEA-COMP:11060"/>
        <dbReference type="Rhea" id="RHEA-COMP:11061"/>
        <dbReference type="ChEBI" id="CHEBI:15378"/>
        <dbReference type="ChEBI" id="CHEBI:30013"/>
        <dbReference type="ChEBI" id="CHEBI:57692"/>
        <dbReference type="ChEBI" id="CHEBI:74257"/>
        <dbReference type="ChEBI" id="CHEBI:456215"/>
        <dbReference type="EC" id="2.7.1.180"/>
    </reaction>
</comment>
<dbReference type="Pfam" id="PF02424">
    <property type="entry name" value="ApbE"/>
    <property type="match status" value="1"/>
</dbReference>
<protein>
    <recommendedName>
        <fullName evidence="3 11">FAD:protein FMN transferase</fullName>
        <ecNumber evidence="2 11">2.7.1.180</ecNumber>
    </recommendedName>
    <alternativeName>
        <fullName evidence="9 11">Flavin transferase</fullName>
    </alternativeName>
</protein>
<dbReference type="PIRSF" id="PIRSF006268">
    <property type="entry name" value="ApbE"/>
    <property type="match status" value="1"/>
</dbReference>
<evidence type="ECO:0000313" key="14">
    <source>
        <dbReference type="Proteomes" id="UP000199771"/>
    </source>
</evidence>
<dbReference type="PANTHER" id="PTHR30040">
    <property type="entry name" value="THIAMINE BIOSYNTHESIS LIPOPROTEIN APBE"/>
    <property type="match status" value="1"/>
</dbReference>
<name>A0A1I2JDG9_9GAMM</name>
<keyword evidence="14" id="KW-1185">Reference proteome</keyword>
<evidence type="ECO:0000256" key="4">
    <source>
        <dbReference type="ARBA" id="ARBA00022630"/>
    </source>
</evidence>
<dbReference type="Gene3D" id="3.10.520.10">
    <property type="entry name" value="ApbE-like domains"/>
    <property type="match status" value="1"/>
</dbReference>
<dbReference type="RefSeq" id="WP_091533737.1">
    <property type="nucleotide sequence ID" value="NZ_FOOC01000007.1"/>
</dbReference>
<dbReference type="GO" id="GO:0016740">
    <property type="term" value="F:transferase activity"/>
    <property type="evidence" value="ECO:0007669"/>
    <property type="project" value="UniProtKB-UniRule"/>
</dbReference>
<keyword evidence="4 11" id="KW-0285">Flavoprotein</keyword>
<dbReference type="SUPFAM" id="SSF143631">
    <property type="entry name" value="ApbE-like"/>
    <property type="match status" value="1"/>
</dbReference>
<evidence type="ECO:0000256" key="7">
    <source>
        <dbReference type="ARBA" id="ARBA00022827"/>
    </source>
</evidence>
<evidence type="ECO:0000256" key="8">
    <source>
        <dbReference type="ARBA" id="ARBA00022842"/>
    </source>
</evidence>
<comment type="similarity">
    <text evidence="1 11">Belongs to the ApbE family.</text>
</comment>
<dbReference type="EMBL" id="FOOC01000007">
    <property type="protein sequence ID" value="SFF52875.1"/>
    <property type="molecule type" value="Genomic_DNA"/>
</dbReference>
<keyword evidence="7 11" id="KW-0274">FAD</keyword>
<evidence type="ECO:0000256" key="9">
    <source>
        <dbReference type="ARBA" id="ARBA00031306"/>
    </source>
</evidence>
<dbReference type="InterPro" id="IPR003374">
    <property type="entry name" value="ApbE-like_sf"/>
</dbReference>
<evidence type="ECO:0000256" key="3">
    <source>
        <dbReference type="ARBA" id="ARBA00016337"/>
    </source>
</evidence>
<dbReference type="GO" id="GO:0046872">
    <property type="term" value="F:metal ion binding"/>
    <property type="evidence" value="ECO:0007669"/>
    <property type="project" value="UniProtKB-UniRule"/>
</dbReference>
<keyword evidence="6 11" id="KW-0479">Metal-binding</keyword>
<proteinExistence type="inferred from homology"/>
<dbReference type="STRING" id="1076937.SAMN04488120_10736"/>
<organism evidence="13 14">
    <name type="scientific">Fontimonas thermophila</name>
    <dbReference type="NCBI Taxonomy" id="1076937"/>
    <lineage>
        <taxon>Bacteria</taxon>
        <taxon>Pseudomonadati</taxon>
        <taxon>Pseudomonadota</taxon>
        <taxon>Gammaproteobacteria</taxon>
        <taxon>Nevskiales</taxon>
        <taxon>Nevskiaceae</taxon>
        <taxon>Fontimonas</taxon>
    </lineage>
</organism>
<dbReference type="EC" id="2.7.1.180" evidence="2 11"/>
<keyword evidence="8 11" id="KW-0460">Magnesium</keyword>
<dbReference type="OrthoDB" id="9778595at2"/>
<gene>
    <name evidence="13" type="ORF">SAMN04488120_10736</name>
</gene>
<feature type="binding site" evidence="12">
    <location>
        <position position="262"/>
    </location>
    <ligand>
        <name>Mg(2+)</name>
        <dbReference type="ChEBI" id="CHEBI:18420"/>
    </ligand>
</feature>
<evidence type="ECO:0000256" key="10">
    <source>
        <dbReference type="ARBA" id="ARBA00048540"/>
    </source>
</evidence>
<evidence type="ECO:0000256" key="12">
    <source>
        <dbReference type="PIRSR" id="PIRSR006268-2"/>
    </source>
</evidence>